<dbReference type="Proteomes" id="UP001174909">
    <property type="component" value="Unassembled WGS sequence"/>
</dbReference>
<feature type="non-terminal residue" evidence="1">
    <location>
        <position position="1"/>
    </location>
</feature>
<keyword evidence="2" id="KW-1185">Reference proteome</keyword>
<sequence length="111" mass="12493">VIASVVFETFQVKLRELGDFPTRNIIGWPGTGKKHKRITNKFFYDSVSIREVPVTTMHTLPTAAACSQIGVVGQCLPHEGDIRSLLRVDLHQGPEETEGNDHHQHRNLFYG</sequence>
<gene>
    <name evidence="1" type="ORF">GBAR_LOCUS28795</name>
</gene>
<comment type="caution">
    <text evidence="1">The sequence shown here is derived from an EMBL/GenBank/DDBJ whole genome shotgun (WGS) entry which is preliminary data.</text>
</comment>
<name>A0AA35XJ06_GEOBA</name>
<protein>
    <submittedName>
        <fullName evidence="1">Uncharacterized protein</fullName>
    </submittedName>
</protein>
<accession>A0AA35XJ06</accession>
<organism evidence="1 2">
    <name type="scientific">Geodia barretti</name>
    <name type="common">Barrett's horny sponge</name>
    <dbReference type="NCBI Taxonomy" id="519541"/>
    <lineage>
        <taxon>Eukaryota</taxon>
        <taxon>Metazoa</taxon>
        <taxon>Porifera</taxon>
        <taxon>Demospongiae</taxon>
        <taxon>Heteroscleromorpha</taxon>
        <taxon>Tetractinellida</taxon>
        <taxon>Astrophorina</taxon>
        <taxon>Geodiidae</taxon>
        <taxon>Geodia</taxon>
    </lineage>
</organism>
<evidence type="ECO:0000313" key="1">
    <source>
        <dbReference type="EMBL" id="CAI8052662.1"/>
    </source>
</evidence>
<dbReference type="EMBL" id="CASHTH010004029">
    <property type="protein sequence ID" value="CAI8052662.1"/>
    <property type="molecule type" value="Genomic_DNA"/>
</dbReference>
<proteinExistence type="predicted"/>
<dbReference type="AlphaFoldDB" id="A0AA35XJ06"/>
<reference evidence="1" key="1">
    <citation type="submission" date="2023-03" db="EMBL/GenBank/DDBJ databases">
        <authorList>
            <person name="Steffen K."/>
            <person name="Cardenas P."/>
        </authorList>
    </citation>
    <scope>NUCLEOTIDE SEQUENCE</scope>
</reference>
<evidence type="ECO:0000313" key="2">
    <source>
        <dbReference type="Proteomes" id="UP001174909"/>
    </source>
</evidence>